<dbReference type="SMART" id="SM00248">
    <property type="entry name" value="ANK"/>
    <property type="match status" value="9"/>
</dbReference>
<dbReference type="SUPFAM" id="SSF48403">
    <property type="entry name" value="Ankyrin repeat"/>
    <property type="match status" value="2"/>
</dbReference>
<dbReference type="GO" id="GO:0045944">
    <property type="term" value="P:positive regulation of transcription by RNA polymerase II"/>
    <property type="evidence" value="ECO:0007669"/>
    <property type="project" value="TreeGrafter"/>
</dbReference>
<feature type="repeat" description="ANK" evidence="3">
    <location>
        <begin position="291"/>
        <end position="319"/>
    </location>
</feature>
<dbReference type="AlphaFoldDB" id="A0A2U1IZ53"/>
<dbReference type="GO" id="GO:0000976">
    <property type="term" value="F:transcription cis-regulatory region binding"/>
    <property type="evidence" value="ECO:0007669"/>
    <property type="project" value="TreeGrafter"/>
</dbReference>
<dbReference type="PROSITE" id="PS50297">
    <property type="entry name" value="ANK_REP_REGION"/>
    <property type="match status" value="5"/>
</dbReference>
<sequence length="621" mass="70843">MINKISSYEILIKIFILSRNPEVRFVSREFYEISTLNSVRASFLLKKFGKNQVLEISNESFVYHPNLSWKQELVLKLLGSADPESFVSYPNLFRKQELVLELLERGADPILKSKQDLFSISIRRGWVYVVKYLLYDFVETTKKKFMNSVQKRMYLDGIETSVSEQKGVKYYIPVLDIHYNRGSYFRSAVSNKQADIVKQLLNAYLIKPKLNCDESKTEILTHSKVDLWGLDQKKLCDLFEQEGLDLLKLFFINGFNELSSNGSIFLEFCKRGSLKFVKFLAENGIGIGGYYNNSPLKLAYENNHFGVVKYLIKMGADTSECLNLESFLYTQNIDSEIANSPVKKEIRIIKKNKHNLQEACSNGYLNIVKDLVENGVDIHENNEIALKKASENGHLNVVKYLVEKGANIHSDQDWALGMASKSGHLDVVKYLVEKGAKVQAGENFALGIACWNKRLDIAKYLIENGADIIAETHWKQIFKDKNTHLDVVDYLLERGLKFCQKDISILLAASLKGRLDIVKCLVENGVDIHTNDDTALREAVLNGRLDVVKYLVKNGANVHAQNDYALRWASENGHLETVKCLVENGAKIRANNDEAIRLALKNKHLKLVKYLNQQENLTKNF</sequence>
<evidence type="ECO:0000313" key="4">
    <source>
        <dbReference type="EMBL" id="PVZ98002.1"/>
    </source>
</evidence>
<feature type="repeat" description="ANK" evidence="3">
    <location>
        <begin position="411"/>
        <end position="443"/>
    </location>
</feature>
<feature type="repeat" description="ANK" evidence="3">
    <location>
        <begin position="351"/>
        <end position="383"/>
    </location>
</feature>
<evidence type="ECO:0000256" key="2">
    <source>
        <dbReference type="ARBA" id="ARBA00023043"/>
    </source>
</evidence>
<proteinExistence type="predicted"/>
<reference evidence="4 5" key="1">
    <citation type="journal article" date="2018" name="MBio">
        <title>Comparative Genomics Reveals the Core Gene Toolbox for the Fungus-Insect Symbiosis.</title>
        <authorList>
            <person name="Wang Y."/>
            <person name="Stata M."/>
            <person name="Wang W."/>
            <person name="Stajich J.E."/>
            <person name="White M.M."/>
            <person name="Moncalvo J.M."/>
        </authorList>
    </citation>
    <scope>NUCLEOTIDE SEQUENCE [LARGE SCALE GENOMIC DNA]</scope>
    <source>
        <strain evidence="4 5">AUS-126-30</strain>
    </source>
</reference>
<keyword evidence="1" id="KW-0677">Repeat</keyword>
<dbReference type="InterPro" id="IPR050663">
    <property type="entry name" value="Ankyrin-SOCS_Box"/>
</dbReference>
<name>A0A2U1IZ53_SMIAN</name>
<evidence type="ECO:0000256" key="1">
    <source>
        <dbReference type="ARBA" id="ARBA00022737"/>
    </source>
</evidence>
<gene>
    <name evidence="4" type="ORF">BB558_006006</name>
</gene>
<dbReference type="Pfam" id="PF00023">
    <property type="entry name" value="Ank"/>
    <property type="match status" value="1"/>
</dbReference>
<keyword evidence="5" id="KW-1185">Reference proteome</keyword>
<evidence type="ECO:0000256" key="3">
    <source>
        <dbReference type="PROSITE-ProRule" id="PRU00023"/>
    </source>
</evidence>
<organism evidence="4 5">
    <name type="scientific">Smittium angustum</name>
    <dbReference type="NCBI Taxonomy" id="133377"/>
    <lineage>
        <taxon>Eukaryota</taxon>
        <taxon>Fungi</taxon>
        <taxon>Fungi incertae sedis</taxon>
        <taxon>Zoopagomycota</taxon>
        <taxon>Kickxellomycotina</taxon>
        <taxon>Harpellomycetes</taxon>
        <taxon>Harpellales</taxon>
        <taxon>Legeriomycetaceae</taxon>
        <taxon>Smittium</taxon>
    </lineage>
</organism>
<keyword evidence="2 3" id="KW-0040">ANK repeat</keyword>
<dbReference type="Gene3D" id="1.25.40.20">
    <property type="entry name" value="Ankyrin repeat-containing domain"/>
    <property type="match status" value="4"/>
</dbReference>
<dbReference type="EMBL" id="MBFU01000599">
    <property type="protein sequence ID" value="PVZ98002.1"/>
    <property type="molecule type" value="Genomic_DNA"/>
</dbReference>
<dbReference type="PANTHER" id="PTHR24193">
    <property type="entry name" value="ANKYRIN REPEAT PROTEIN"/>
    <property type="match status" value="1"/>
</dbReference>
<accession>A0A2U1IZ53</accession>
<dbReference type="GO" id="GO:0005634">
    <property type="term" value="C:nucleus"/>
    <property type="evidence" value="ECO:0007669"/>
    <property type="project" value="TreeGrafter"/>
</dbReference>
<evidence type="ECO:0000313" key="5">
    <source>
        <dbReference type="Proteomes" id="UP000245591"/>
    </source>
</evidence>
<feature type="repeat" description="ANK" evidence="3">
    <location>
        <begin position="381"/>
        <end position="413"/>
    </location>
</feature>
<dbReference type="InterPro" id="IPR002110">
    <property type="entry name" value="Ankyrin_rpt"/>
</dbReference>
<protein>
    <submittedName>
        <fullName evidence="4">Uncharacterized protein</fullName>
    </submittedName>
</protein>
<dbReference type="PROSITE" id="PS50088">
    <property type="entry name" value="ANK_REPEAT"/>
    <property type="match status" value="7"/>
</dbReference>
<feature type="repeat" description="ANK" evidence="3">
    <location>
        <begin position="501"/>
        <end position="533"/>
    </location>
</feature>
<dbReference type="Proteomes" id="UP000245591">
    <property type="component" value="Unassembled WGS sequence"/>
</dbReference>
<comment type="caution">
    <text evidence="4">The sequence shown here is derived from an EMBL/GenBank/DDBJ whole genome shotgun (WGS) entry which is preliminary data.</text>
</comment>
<dbReference type="Pfam" id="PF12796">
    <property type="entry name" value="Ank_2"/>
    <property type="match status" value="4"/>
</dbReference>
<feature type="repeat" description="ANK" evidence="3">
    <location>
        <begin position="531"/>
        <end position="563"/>
    </location>
</feature>
<dbReference type="InterPro" id="IPR036770">
    <property type="entry name" value="Ankyrin_rpt-contain_sf"/>
</dbReference>
<dbReference type="PANTHER" id="PTHR24193:SF121">
    <property type="entry name" value="ADA2A-CONTAINING COMPLEX COMPONENT 3, ISOFORM D"/>
    <property type="match status" value="1"/>
</dbReference>
<feature type="repeat" description="ANK" evidence="3">
    <location>
        <begin position="561"/>
        <end position="593"/>
    </location>
</feature>